<comment type="similarity">
    <text evidence="1 5 6">Belongs to the EF-Ts family.</text>
</comment>
<comment type="subcellular location">
    <subcellularLocation>
        <location evidence="5 7">Cytoplasm</location>
    </subcellularLocation>
</comment>
<dbReference type="InterPro" id="IPR009060">
    <property type="entry name" value="UBA-like_sf"/>
</dbReference>
<evidence type="ECO:0000313" key="9">
    <source>
        <dbReference type="EMBL" id="CDK30283.1"/>
    </source>
</evidence>
<dbReference type="InterPro" id="IPR036402">
    <property type="entry name" value="EF-Ts_dimer_sf"/>
</dbReference>
<dbReference type="PROSITE" id="PS01127">
    <property type="entry name" value="EF_TS_2"/>
    <property type="match status" value="1"/>
</dbReference>
<keyword evidence="5" id="KW-0963">Cytoplasm</keyword>
<dbReference type="HOGENOM" id="CLU_047155_1_1_7"/>
<dbReference type="eggNOG" id="COG0264">
    <property type="taxonomic scope" value="Bacteria"/>
</dbReference>
<dbReference type="InterPro" id="IPR014039">
    <property type="entry name" value="Transl_elong_EFTs/EF1B_dimer"/>
</dbReference>
<evidence type="ECO:0000256" key="1">
    <source>
        <dbReference type="ARBA" id="ARBA00005532"/>
    </source>
</evidence>
<dbReference type="OrthoDB" id="9808348at2"/>
<dbReference type="Pfam" id="PF00889">
    <property type="entry name" value="EF_TS"/>
    <property type="match status" value="1"/>
</dbReference>
<dbReference type="Gene3D" id="1.10.8.10">
    <property type="entry name" value="DNA helicase RuvA subunit, C-terminal domain"/>
    <property type="match status" value="1"/>
</dbReference>
<dbReference type="RefSeq" id="WP_023791205.1">
    <property type="nucleotide sequence ID" value="NC_023003.1"/>
</dbReference>
<proteinExistence type="inferred from homology"/>
<evidence type="ECO:0000256" key="2">
    <source>
        <dbReference type="ARBA" id="ARBA00016956"/>
    </source>
</evidence>
<accession>V6DH65</accession>
<organism evidence="9 10">
    <name type="scientific">Candidatus Babela massiliensis</name>
    <dbReference type="NCBI Taxonomy" id="673862"/>
    <lineage>
        <taxon>Bacteria</taxon>
        <taxon>Candidatus Babelota</taxon>
        <taxon>Candidatus Babeliae</taxon>
        <taxon>Candidatus Babeliales</taxon>
        <taxon>Candidatus Babeliaceae</taxon>
        <taxon>Candidatus Babela</taxon>
    </lineage>
</organism>
<sequence>MAEISLELIKQLRERTGVGMMDCKKALEETNCDIEKAIEVLRKKGAAIAQKRSGNETSEGLVYAYIHPGSRIGVLLEINCETDFVARTEDMAKFASDIAMQIAAFRPVCVSSENVDPELIEKEKNVYREQLKGKPANIIDQIIEGKLEKYYTEICLLNQPFIKNDKITVSDMLKDLIAKMGESIKIKRFVRYEIGS</sequence>
<reference evidence="9 10" key="1">
    <citation type="journal article" date="2015" name="Biol. Direct">
        <title>Babela massiliensis, a representative of a widespread bacterial phylum with unusual adaptations to parasitism in amoebae.</title>
        <authorList>
            <person name="Pagnier I."/>
            <person name="Yutin N."/>
            <person name="Croce O."/>
            <person name="Makarova K.S."/>
            <person name="Wolf Y.I."/>
            <person name="Benamar S."/>
            <person name="Raoult D."/>
            <person name="Koonin E.V."/>
            <person name="La Scola B."/>
        </authorList>
    </citation>
    <scope>NUCLEOTIDE SEQUENCE [LARGE SCALE GENOMIC DNA]</scope>
    <source>
        <strain evidence="10">BABL1</strain>
    </source>
</reference>
<protein>
    <recommendedName>
        <fullName evidence="2 5">Elongation factor Ts</fullName>
        <shortName evidence="5">EF-Ts</shortName>
    </recommendedName>
</protein>
<keyword evidence="3 5" id="KW-0251">Elongation factor</keyword>
<evidence type="ECO:0000259" key="8">
    <source>
        <dbReference type="Pfam" id="PF00889"/>
    </source>
</evidence>
<keyword evidence="10" id="KW-1185">Reference proteome</keyword>
<dbReference type="SUPFAM" id="SSF46934">
    <property type="entry name" value="UBA-like"/>
    <property type="match status" value="1"/>
</dbReference>
<dbReference type="GO" id="GO:0003746">
    <property type="term" value="F:translation elongation factor activity"/>
    <property type="evidence" value="ECO:0007669"/>
    <property type="project" value="UniProtKB-UniRule"/>
</dbReference>
<dbReference type="InterPro" id="IPR001816">
    <property type="entry name" value="Transl_elong_EFTs/EF1B"/>
</dbReference>
<evidence type="ECO:0000256" key="6">
    <source>
        <dbReference type="RuleBase" id="RU000642"/>
    </source>
</evidence>
<dbReference type="HAMAP" id="MF_00050">
    <property type="entry name" value="EF_Ts"/>
    <property type="match status" value="1"/>
</dbReference>
<dbReference type="PATRIC" id="fig|673862.3.peg.172"/>
<keyword evidence="4 5" id="KW-0648">Protein biosynthesis</keyword>
<dbReference type="GO" id="GO:0005737">
    <property type="term" value="C:cytoplasm"/>
    <property type="evidence" value="ECO:0007669"/>
    <property type="project" value="UniProtKB-SubCell"/>
</dbReference>
<evidence type="ECO:0000256" key="7">
    <source>
        <dbReference type="RuleBase" id="RU000643"/>
    </source>
</evidence>
<dbReference type="KEGG" id="dpb:BABL1_gene_977"/>
<evidence type="ECO:0000256" key="5">
    <source>
        <dbReference type="HAMAP-Rule" id="MF_00050"/>
    </source>
</evidence>
<dbReference type="Gene3D" id="3.30.479.20">
    <property type="entry name" value="Elongation factor Ts, dimerisation domain"/>
    <property type="match status" value="1"/>
</dbReference>
<evidence type="ECO:0000313" key="10">
    <source>
        <dbReference type="Proteomes" id="UP000018769"/>
    </source>
</evidence>
<dbReference type="Proteomes" id="UP000018769">
    <property type="component" value="Chromosome I"/>
</dbReference>
<feature type="domain" description="Translation elongation factor EFTs/EF1B dimerisation" evidence="8">
    <location>
        <begin position="51"/>
        <end position="195"/>
    </location>
</feature>
<dbReference type="CDD" id="cd14275">
    <property type="entry name" value="UBA_EF-Ts"/>
    <property type="match status" value="1"/>
</dbReference>
<dbReference type="InterPro" id="IPR018101">
    <property type="entry name" value="Transl_elong_Ts_CS"/>
</dbReference>
<dbReference type="SUPFAM" id="SSF54713">
    <property type="entry name" value="Elongation factor Ts (EF-Ts), dimerisation domain"/>
    <property type="match status" value="1"/>
</dbReference>
<dbReference type="EMBL" id="HG793133">
    <property type="protein sequence ID" value="CDK30283.1"/>
    <property type="molecule type" value="Genomic_DNA"/>
</dbReference>
<feature type="region of interest" description="Involved in Mg(2+) ion dislocation from EF-Tu" evidence="5">
    <location>
        <begin position="82"/>
        <end position="85"/>
    </location>
</feature>
<dbReference type="PANTHER" id="PTHR11741:SF0">
    <property type="entry name" value="ELONGATION FACTOR TS, MITOCHONDRIAL"/>
    <property type="match status" value="1"/>
</dbReference>
<dbReference type="STRING" id="673862.BABL1_gene_977"/>
<dbReference type="PROSITE" id="PS01126">
    <property type="entry name" value="EF_TS_1"/>
    <property type="match status" value="1"/>
</dbReference>
<dbReference type="Gene3D" id="1.10.286.20">
    <property type="match status" value="1"/>
</dbReference>
<dbReference type="FunFam" id="1.10.8.10:FF:000001">
    <property type="entry name" value="Elongation factor Ts"/>
    <property type="match status" value="1"/>
</dbReference>
<dbReference type="AlphaFoldDB" id="V6DH65"/>
<dbReference type="NCBIfam" id="TIGR00116">
    <property type="entry name" value="tsf"/>
    <property type="match status" value="1"/>
</dbReference>
<evidence type="ECO:0000256" key="3">
    <source>
        <dbReference type="ARBA" id="ARBA00022768"/>
    </source>
</evidence>
<gene>
    <name evidence="5 9" type="primary">tsf</name>
    <name evidence="9" type="ORF">BABL1_gene_977</name>
</gene>
<dbReference type="PANTHER" id="PTHR11741">
    <property type="entry name" value="ELONGATION FACTOR TS"/>
    <property type="match status" value="1"/>
</dbReference>
<name>V6DH65_9BACT</name>
<comment type="function">
    <text evidence="5 6">Associates with the EF-Tu.GDP complex and induces the exchange of GDP to GTP. It remains bound to the aminoacyl-tRNA.EF-Tu.GTP complex up to the GTP hydrolysis stage on the ribosome.</text>
</comment>
<evidence type="ECO:0000256" key="4">
    <source>
        <dbReference type="ARBA" id="ARBA00022917"/>
    </source>
</evidence>